<evidence type="ECO:0000313" key="2">
    <source>
        <dbReference type="Proteomes" id="UP000300764"/>
    </source>
</evidence>
<dbReference type="Proteomes" id="UP000300764">
    <property type="component" value="Segment"/>
</dbReference>
<keyword evidence="2" id="KW-1185">Reference proteome</keyword>
<evidence type="ECO:0000313" key="1">
    <source>
        <dbReference type="EMBL" id="QBQ78977.1"/>
    </source>
</evidence>
<reference evidence="1 2" key="1">
    <citation type="submission" date="2019-01" db="EMBL/GenBank/DDBJ databases">
        <title>Still something new to discover - new insights into E. coli phage diversity and taxonomy.</title>
        <authorList>
            <person name="Korf I.H.E."/>
            <person name="Adriaennsens E."/>
            <person name="Dreiseikelmann B."/>
            <person name="Kropinski A."/>
            <person name="Nimtz M."/>
            <person name="Meier-Kolthoff J.P."/>
            <person name="Rohde M."/>
            <person name="van Raaij M."/>
            <person name="Wittmann J."/>
        </authorList>
    </citation>
    <scope>NUCLEOTIDE SEQUENCE [LARGE SCALE GENOMIC DNA]</scope>
</reference>
<name>A0A482MXV6_9CAUD</name>
<organism evidence="1 2">
    <name type="scientific">Escherichia phage vB_EcoM_KWBSE43-6</name>
    <dbReference type="NCBI Taxonomy" id="2508194"/>
    <lineage>
        <taxon>Viruses</taxon>
        <taxon>Duplodnaviria</taxon>
        <taxon>Heunggongvirae</taxon>
        <taxon>Uroviricota</taxon>
        <taxon>Caudoviricetes</taxon>
        <taxon>Pantevenvirales</taxon>
        <taxon>Ackermannviridae</taxon>
        <taxon>Taipeivirus</taxon>
        <taxon>Taipeivirus KWBSE436</taxon>
    </lineage>
</organism>
<gene>
    <name evidence="1" type="ORF">KWBSE43_00157</name>
</gene>
<proteinExistence type="predicted"/>
<sequence length="86" mass="9450">MKFSIIETEVNPGSELRNFLVVPAGSEKETEDNWILSFKHDSVDTLQETASRYLIAFGVLSSLSLSLDNTAIVELVKTLDNTSVSS</sequence>
<accession>A0A482MXV6</accession>
<protein>
    <submittedName>
        <fullName evidence="1">Uncharacterized protein</fullName>
    </submittedName>
</protein>
<dbReference type="EMBL" id="MK373783">
    <property type="protein sequence ID" value="QBQ78977.1"/>
    <property type="molecule type" value="Genomic_DNA"/>
</dbReference>